<evidence type="ECO:0008006" key="4">
    <source>
        <dbReference type="Google" id="ProtNLM"/>
    </source>
</evidence>
<dbReference type="Proteomes" id="UP000295131">
    <property type="component" value="Unassembled WGS sequence"/>
</dbReference>
<accession>A0A4R5PKL8</accession>
<dbReference type="OrthoDB" id="8018277at2"/>
<proteinExistence type="predicted"/>
<sequence length="306" mass="34728">MKASKITAVDFFDDLTSSYARKRFFGGFSLLIVFCLVLVGVVKAHVTWPITNEIMVSVLIEIIAGSVIILGFYALYLYFIGASTAFREVNVTRPQDISERMIAMPKEVRHYMFWGRSGSFFRAYPLLELDRQARENKRNIVVDVLLPDPDDERLVRSYREILKALGEEPGDNPLLPNVLSTCMACAIKSSNNKHLDIKVHLSRFLPAFRVDLSDKGAILTQDDKKKSALFFDYGSEFYDMFRSTVTNERDVSREVTWDTALFAGLKLEEKSCDAKTLKAFGINVGDVDAIQQEVARLITVRPHRYG</sequence>
<evidence type="ECO:0000313" key="2">
    <source>
        <dbReference type="EMBL" id="TDH36271.1"/>
    </source>
</evidence>
<keyword evidence="1" id="KW-0812">Transmembrane</keyword>
<protein>
    <recommendedName>
        <fullName evidence="4">DUF3137 domain-containing protein</fullName>
    </recommendedName>
</protein>
<keyword evidence="1" id="KW-1133">Transmembrane helix</keyword>
<name>A0A4R5PKL8_9HYPH</name>
<dbReference type="RefSeq" id="WP_133284968.1">
    <property type="nucleotide sequence ID" value="NZ_SMSI01000002.1"/>
</dbReference>
<keyword evidence="3" id="KW-1185">Reference proteome</keyword>
<comment type="caution">
    <text evidence="2">The sequence shown here is derived from an EMBL/GenBank/DDBJ whole genome shotgun (WGS) entry which is preliminary data.</text>
</comment>
<evidence type="ECO:0000313" key="3">
    <source>
        <dbReference type="Proteomes" id="UP000295131"/>
    </source>
</evidence>
<dbReference type="EMBL" id="SMSI01000002">
    <property type="protein sequence ID" value="TDH36271.1"/>
    <property type="molecule type" value="Genomic_DNA"/>
</dbReference>
<reference evidence="2 3" key="1">
    <citation type="journal article" date="2013" name="Int. J. Syst. Evol. Microbiol.">
        <title>Hoeflea suaedae sp. nov., an endophytic bacterium isolated from the root of the halophyte Suaeda maritima.</title>
        <authorList>
            <person name="Chung E.J."/>
            <person name="Park J.A."/>
            <person name="Pramanik P."/>
            <person name="Bibi F."/>
            <person name="Jeon C.O."/>
            <person name="Chung Y.R."/>
        </authorList>
    </citation>
    <scope>NUCLEOTIDE SEQUENCE [LARGE SCALE GENOMIC DNA]</scope>
    <source>
        <strain evidence="2 3">YC6898</strain>
    </source>
</reference>
<evidence type="ECO:0000256" key="1">
    <source>
        <dbReference type="SAM" id="Phobius"/>
    </source>
</evidence>
<gene>
    <name evidence="2" type="ORF">E2A64_13390</name>
</gene>
<dbReference type="AlphaFoldDB" id="A0A4R5PKL8"/>
<feature type="transmembrane region" description="Helical" evidence="1">
    <location>
        <begin position="24"/>
        <end position="42"/>
    </location>
</feature>
<keyword evidence="1" id="KW-0472">Membrane</keyword>
<feature type="transmembrane region" description="Helical" evidence="1">
    <location>
        <begin position="54"/>
        <end position="79"/>
    </location>
</feature>
<organism evidence="2 3">
    <name type="scientific">Pseudohoeflea suaedae</name>
    <dbReference type="NCBI Taxonomy" id="877384"/>
    <lineage>
        <taxon>Bacteria</taxon>
        <taxon>Pseudomonadati</taxon>
        <taxon>Pseudomonadota</taxon>
        <taxon>Alphaproteobacteria</taxon>
        <taxon>Hyphomicrobiales</taxon>
        <taxon>Rhizobiaceae</taxon>
        <taxon>Pseudohoeflea</taxon>
    </lineage>
</organism>